<proteinExistence type="predicted"/>
<dbReference type="STRING" id="490189.SAMN02927903_01532"/>
<dbReference type="RefSeq" id="WP_170826817.1">
    <property type="nucleotide sequence ID" value="NZ_FMVF01000006.1"/>
</dbReference>
<keyword evidence="2" id="KW-1185">Reference proteome</keyword>
<dbReference type="Proteomes" id="UP000199354">
    <property type="component" value="Unassembled WGS sequence"/>
</dbReference>
<organism evidence="1 2">
    <name type="scientific">Flavobacterium caeni</name>
    <dbReference type="NCBI Taxonomy" id="490189"/>
    <lineage>
        <taxon>Bacteria</taxon>
        <taxon>Pseudomonadati</taxon>
        <taxon>Bacteroidota</taxon>
        <taxon>Flavobacteriia</taxon>
        <taxon>Flavobacteriales</taxon>
        <taxon>Flavobacteriaceae</taxon>
        <taxon>Flavobacterium</taxon>
    </lineage>
</organism>
<dbReference type="AlphaFoldDB" id="A0A1G5GD33"/>
<dbReference type="EMBL" id="FMVF01000006">
    <property type="protein sequence ID" value="SCY49453.1"/>
    <property type="molecule type" value="Genomic_DNA"/>
</dbReference>
<protein>
    <submittedName>
        <fullName evidence="1">Uncharacterized protein</fullName>
    </submittedName>
</protein>
<sequence length="49" mass="5698">MNDKAFSTNFLIRLLWCLGFVLLASYLVRAYAPNDTKQTARKNNTFLTR</sequence>
<evidence type="ECO:0000313" key="2">
    <source>
        <dbReference type="Proteomes" id="UP000199354"/>
    </source>
</evidence>
<name>A0A1G5GD33_9FLAO</name>
<reference evidence="1 2" key="1">
    <citation type="submission" date="2016-10" db="EMBL/GenBank/DDBJ databases">
        <authorList>
            <person name="de Groot N.N."/>
        </authorList>
    </citation>
    <scope>NUCLEOTIDE SEQUENCE [LARGE SCALE GENOMIC DNA]</scope>
    <source>
        <strain evidence="1 2">CGMCC 1.7031</strain>
    </source>
</reference>
<accession>A0A1G5GD33</accession>
<evidence type="ECO:0000313" key="1">
    <source>
        <dbReference type="EMBL" id="SCY49453.1"/>
    </source>
</evidence>
<gene>
    <name evidence="1" type="ORF">SAMN02927903_01532</name>
</gene>